<accession>A0A0A9A2S2</accession>
<reference evidence="1" key="1">
    <citation type="submission" date="2014-09" db="EMBL/GenBank/DDBJ databases">
        <authorList>
            <person name="Magalhaes I.L.F."/>
            <person name="Oliveira U."/>
            <person name="Santos F.R."/>
            <person name="Vidigal T.H.D.A."/>
            <person name="Brescovit A.D."/>
            <person name="Santos A.J."/>
        </authorList>
    </citation>
    <scope>NUCLEOTIDE SEQUENCE</scope>
    <source>
        <tissue evidence="1">Shoot tissue taken approximately 20 cm above the soil surface</tissue>
    </source>
</reference>
<dbReference type="AlphaFoldDB" id="A0A0A9A2S2"/>
<sequence>MLYKAECWYTKRRHVQQLSVADIRMLR</sequence>
<reference evidence="1" key="2">
    <citation type="journal article" date="2015" name="Data Brief">
        <title>Shoot transcriptome of the giant reed, Arundo donax.</title>
        <authorList>
            <person name="Barrero R.A."/>
            <person name="Guerrero F.D."/>
            <person name="Moolhuijzen P."/>
            <person name="Goolsby J.A."/>
            <person name="Tidwell J."/>
            <person name="Bellgard S.E."/>
            <person name="Bellgard M.I."/>
        </authorList>
    </citation>
    <scope>NUCLEOTIDE SEQUENCE</scope>
    <source>
        <tissue evidence="1">Shoot tissue taken approximately 20 cm above the soil surface</tissue>
    </source>
</reference>
<dbReference type="EMBL" id="GBRH01256548">
    <property type="protein sequence ID" value="JAD41347.1"/>
    <property type="molecule type" value="Transcribed_RNA"/>
</dbReference>
<evidence type="ECO:0000313" key="1">
    <source>
        <dbReference type="EMBL" id="JAD41347.1"/>
    </source>
</evidence>
<protein>
    <submittedName>
        <fullName evidence="1">Uncharacterized protein</fullName>
    </submittedName>
</protein>
<name>A0A0A9A2S2_ARUDO</name>
<proteinExistence type="predicted"/>
<organism evidence="1">
    <name type="scientific">Arundo donax</name>
    <name type="common">Giant reed</name>
    <name type="synonym">Donax arundinaceus</name>
    <dbReference type="NCBI Taxonomy" id="35708"/>
    <lineage>
        <taxon>Eukaryota</taxon>
        <taxon>Viridiplantae</taxon>
        <taxon>Streptophyta</taxon>
        <taxon>Embryophyta</taxon>
        <taxon>Tracheophyta</taxon>
        <taxon>Spermatophyta</taxon>
        <taxon>Magnoliopsida</taxon>
        <taxon>Liliopsida</taxon>
        <taxon>Poales</taxon>
        <taxon>Poaceae</taxon>
        <taxon>PACMAD clade</taxon>
        <taxon>Arundinoideae</taxon>
        <taxon>Arundineae</taxon>
        <taxon>Arundo</taxon>
    </lineage>
</organism>